<dbReference type="Ensembl" id="ENSSTUT00000041764.1">
    <property type="protein sequence ID" value="ENSSTUP00000039954.1"/>
    <property type="gene ID" value="ENSSTUG00000017002.1"/>
</dbReference>
<evidence type="ECO:0000313" key="6">
    <source>
        <dbReference type="Ensembl" id="ENSSTUP00000039954.1"/>
    </source>
</evidence>
<name>A0A673Z052_SALTR</name>
<sequence length="452" mass="52396">MSAKYNNKNKDNFVDKIGGRLCCSKNDMEISKLRKENAYLRNSLDELSPQKGERSDSGNNKLLLEKILSLETLREKNAQQLLVRDQEICSLWQQAHAAGGETVAGLQAQIDHYVREADQRKILFQSLQAETEDVKNKLVSVSAKCQELESSRPGAGHDHLRDALEKNQQWLAYDQQREAYVKVVLARVFGLEQQLNQAKQALAQQHKDAHSEERSVQIQKHYEKLLLTTKRELETQREQVNTAQRQLSELQCRYEEKQREVGEVRQQFQAERLSIRQSVQKEKRRSGDREGHLWGDMEELQARLEEKETRSAELIVQVNLLQKSLLSLREEQKRVTILEQQVQVSAKDLEDEKRDCQYLQQQLHKVLKELRKAKDHVAKLQSEKGQRELSHLYEASAHCRPPAPLKPSKESVTSHSQVPKMLDESFLECPSCRAQYPTSHHRELLAHLEHCL</sequence>
<dbReference type="InterPro" id="IPR038926">
    <property type="entry name" value="CEP55"/>
</dbReference>
<evidence type="ECO:0000259" key="5">
    <source>
        <dbReference type="Pfam" id="PF12180"/>
    </source>
</evidence>
<evidence type="ECO:0000256" key="2">
    <source>
        <dbReference type="ARBA" id="ARBA00022490"/>
    </source>
</evidence>
<evidence type="ECO:0000256" key="4">
    <source>
        <dbReference type="SAM" id="Coils"/>
    </source>
</evidence>
<protein>
    <recommendedName>
        <fullName evidence="5">TSG101 and ALIX binding domain-containing protein</fullName>
    </recommendedName>
</protein>
<dbReference type="GO" id="GO:0030496">
    <property type="term" value="C:midbody"/>
    <property type="evidence" value="ECO:0007669"/>
    <property type="project" value="TreeGrafter"/>
</dbReference>
<evidence type="ECO:0000256" key="1">
    <source>
        <dbReference type="ARBA" id="ARBA00004496"/>
    </source>
</evidence>
<feature type="domain" description="TSG101 and ALIX binding" evidence="5">
    <location>
        <begin position="159"/>
        <end position="188"/>
    </location>
</feature>
<dbReference type="Pfam" id="PF12180">
    <property type="entry name" value="EABR"/>
    <property type="match status" value="1"/>
</dbReference>
<feature type="coiled-coil region" evidence="4">
    <location>
        <begin position="349"/>
        <end position="383"/>
    </location>
</feature>
<dbReference type="GeneTree" id="ENSGT00510000047961"/>
<evidence type="ECO:0000313" key="7">
    <source>
        <dbReference type="Proteomes" id="UP000472277"/>
    </source>
</evidence>
<keyword evidence="2" id="KW-0963">Cytoplasm</keyword>
<dbReference type="PANTHER" id="PTHR31838:SF1">
    <property type="entry name" value="CENTROSOMAL PROTEIN OF 55 KDA"/>
    <property type="match status" value="1"/>
</dbReference>
<dbReference type="GO" id="GO:0005737">
    <property type="term" value="C:cytoplasm"/>
    <property type="evidence" value="ECO:0007669"/>
    <property type="project" value="UniProtKB-SubCell"/>
</dbReference>
<dbReference type="InParanoid" id="A0A673Z052"/>
<comment type="subcellular location">
    <subcellularLocation>
        <location evidence="1">Cytoplasm</location>
    </subcellularLocation>
</comment>
<feature type="coiled-coil region" evidence="4">
    <location>
        <begin position="188"/>
        <end position="267"/>
    </location>
</feature>
<dbReference type="GO" id="GO:0051896">
    <property type="term" value="P:regulation of phosphatidylinositol 3-kinase/protein kinase B signal transduction"/>
    <property type="evidence" value="ECO:0007669"/>
    <property type="project" value="InterPro"/>
</dbReference>
<dbReference type="OMA" id="CELHATM"/>
<dbReference type="Gene3D" id="1.20.5.1180">
    <property type="entry name" value="Geminin coiled-coil domain"/>
    <property type="match status" value="1"/>
</dbReference>
<dbReference type="AlphaFoldDB" id="A0A673Z052"/>
<dbReference type="Proteomes" id="UP000472277">
    <property type="component" value="Chromosome 26"/>
</dbReference>
<reference evidence="6" key="2">
    <citation type="submission" date="2025-09" db="UniProtKB">
        <authorList>
            <consortium name="Ensembl"/>
        </authorList>
    </citation>
    <scope>IDENTIFICATION</scope>
</reference>
<accession>A0A673Z052</accession>
<dbReference type="GO" id="GO:0000281">
    <property type="term" value="P:mitotic cytokinesis"/>
    <property type="evidence" value="ECO:0007669"/>
    <property type="project" value="InterPro"/>
</dbReference>
<evidence type="ECO:0000256" key="3">
    <source>
        <dbReference type="ARBA" id="ARBA00023054"/>
    </source>
</evidence>
<organism evidence="6 7">
    <name type="scientific">Salmo trutta</name>
    <name type="common">Brown trout</name>
    <dbReference type="NCBI Taxonomy" id="8032"/>
    <lineage>
        <taxon>Eukaryota</taxon>
        <taxon>Metazoa</taxon>
        <taxon>Chordata</taxon>
        <taxon>Craniata</taxon>
        <taxon>Vertebrata</taxon>
        <taxon>Euteleostomi</taxon>
        <taxon>Actinopterygii</taxon>
        <taxon>Neopterygii</taxon>
        <taxon>Teleostei</taxon>
        <taxon>Protacanthopterygii</taxon>
        <taxon>Salmoniformes</taxon>
        <taxon>Salmonidae</taxon>
        <taxon>Salmoninae</taxon>
        <taxon>Salmo</taxon>
    </lineage>
</organism>
<dbReference type="GO" id="GO:0045184">
    <property type="term" value="P:establishment of protein localization"/>
    <property type="evidence" value="ECO:0007669"/>
    <property type="project" value="TreeGrafter"/>
</dbReference>
<keyword evidence="3 4" id="KW-0175">Coiled coil</keyword>
<dbReference type="PANTHER" id="PTHR31838">
    <property type="entry name" value="CENTROSOMAL PROTEIN OF 55 KDA"/>
    <property type="match status" value="1"/>
</dbReference>
<proteinExistence type="predicted"/>
<dbReference type="InterPro" id="IPR022008">
    <property type="entry name" value="EABR"/>
</dbReference>
<keyword evidence="7" id="KW-1185">Reference proteome</keyword>
<reference evidence="6" key="1">
    <citation type="submission" date="2025-08" db="UniProtKB">
        <authorList>
            <consortium name="Ensembl"/>
        </authorList>
    </citation>
    <scope>IDENTIFICATION</scope>
</reference>